<gene>
    <name evidence="2" type="ORF">E4U82_03745</name>
</gene>
<dbReference type="AlphaFoldDB" id="A0A4Y9AFQ9"/>
<reference evidence="2 3" key="1">
    <citation type="submission" date="2019-03" db="EMBL/GenBank/DDBJ databases">
        <title>Genome sequence of Lentibacillus salicampi ATCC BAA-719.</title>
        <authorList>
            <person name="Maclea K.S."/>
            <person name="Simoes Junior M."/>
        </authorList>
    </citation>
    <scope>NUCLEOTIDE SEQUENCE [LARGE SCALE GENOMIC DNA]</scope>
    <source>
        <strain evidence="2 3">ATCC BAA-719</strain>
    </source>
</reference>
<keyword evidence="1" id="KW-0812">Transmembrane</keyword>
<name>A0A4Y9AFQ9_9BACI</name>
<accession>A0A4Y9AFQ9</accession>
<dbReference type="OrthoDB" id="2729040at2"/>
<comment type="caution">
    <text evidence="2">The sequence shown here is derived from an EMBL/GenBank/DDBJ whole genome shotgun (WGS) entry which is preliminary data.</text>
</comment>
<keyword evidence="1" id="KW-1133">Transmembrane helix</keyword>
<protein>
    <recommendedName>
        <fullName evidence="4">DUF945 family protein</fullName>
    </recommendedName>
</protein>
<keyword evidence="3" id="KW-1185">Reference proteome</keyword>
<dbReference type="RefSeq" id="WP_135108710.1">
    <property type="nucleotide sequence ID" value="NZ_SRHY01000003.1"/>
</dbReference>
<evidence type="ECO:0008006" key="4">
    <source>
        <dbReference type="Google" id="ProtNLM"/>
    </source>
</evidence>
<feature type="transmembrane region" description="Helical" evidence="1">
    <location>
        <begin position="15"/>
        <end position="36"/>
    </location>
</feature>
<evidence type="ECO:0000256" key="1">
    <source>
        <dbReference type="SAM" id="Phobius"/>
    </source>
</evidence>
<organism evidence="2 3">
    <name type="scientific">Lentibacillus salicampi</name>
    <dbReference type="NCBI Taxonomy" id="175306"/>
    <lineage>
        <taxon>Bacteria</taxon>
        <taxon>Bacillati</taxon>
        <taxon>Bacillota</taxon>
        <taxon>Bacilli</taxon>
        <taxon>Bacillales</taxon>
        <taxon>Bacillaceae</taxon>
        <taxon>Lentibacillus</taxon>
    </lineage>
</organism>
<sequence length="527" mass="58767">MEENDQTKKGMPKKFIAIIVAAVLVVGGSVAAFILITGSPKAQYFKAEQNTVEFMADKVEERYQPEFDWAKKRLDNPVENTVELSGQYNGPPTSGMGMSPEQLINNSTLTVTSQLNQEENQLATDLQLDFGGIEMKGIKMFLDADNAVVGLPFLEEALQIQDTDLSKLLQESDPTFDGAEIDFEALFNQMDGILSEEDKEYLMSEYLMMVYNELPDDAFENESETVDVQGESIDTEKITFSLTEEQLKELITTVLEKAKDDDQLKKIIEQQIRSQFGIFTSGSLPAEMEGEVNTAMEDFRKSIDEALNELEDFQIPDGLTSVIWVQDNLIVKRDFSIGMAPKDGDVSTLSISSDQLLNDSEQNLAYEFAVDDAAATLDINLSNQDHNLEDSITIAGDGNELSYNGESTLEDGTREFERTFSFSSPDPNGSGSLNWSGEATYENDQKTADHTFSVELPDLPQDMLSLHIKNDAKTIKKVEQPDDSNVKNLGDMSVQELDMYFQTEVAPKFQQWLMEMMGVPGGNMNSF</sequence>
<proteinExistence type="predicted"/>
<keyword evidence="1" id="KW-0472">Membrane</keyword>
<evidence type="ECO:0000313" key="3">
    <source>
        <dbReference type="Proteomes" id="UP000298484"/>
    </source>
</evidence>
<dbReference type="EMBL" id="SRHY01000003">
    <property type="protein sequence ID" value="TFJ93937.1"/>
    <property type="molecule type" value="Genomic_DNA"/>
</dbReference>
<evidence type="ECO:0000313" key="2">
    <source>
        <dbReference type="EMBL" id="TFJ93937.1"/>
    </source>
</evidence>
<dbReference type="Proteomes" id="UP000298484">
    <property type="component" value="Unassembled WGS sequence"/>
</dbReference>